<comment type="caution">
    <text evidence="1">The sequence shown here is derived from an EMBL/GenBank/DDBJ whole genome shotgun (WGS) entry which is preliminary data.</text>
</comment>
<dbReference type="Proteomes" id="UP001321473">
    <property type="component" value="Unassembled WGS sequence"/>
</dbReference>
<accession>A0AAQ4DAH8</accession>
<dbReference type="AlphaFoldDB" id="A0AAQ4DAH8"/>
<dbReference type="EMBL" id="JARKHS020033021">
    <property type="protein sequence ID" value="KAK8759468.1"/>
    <property type="molecule type" value="Genomic_DNA"/>
</dbReference>
<name>A0AAQ4DAH8_AMBAM</name>
<keyword evidence="2" id="KW-1185">Reference proteome</keyword>
<proteinExistence type="predicted"/>
<evidence type="ECO:0000313" key="1">
    <source>
        <dbReference type="EMBL" id="KAK8759468.1"/>
    </source>
</evidence>
<gene>
    <name evidence="1" type="ORF">V5799_002901</name>
</gene>
<evidence type="ECO:0000313" key="2">
    <source>
        <dbReference type="Proteomes" id="UP001321473"/>
    </source>
</evidence>
<reference evidence="1 2" key="1">
    <citation type="journal article" date="2023" name="Arcadia Sci">
        <title>De novo assembly of a long-read Amblyomma americanum tick genome.</title>
        <authorList>
            <person name="Chou S."/>
            <person name="Poskanzer K.E."/>
            <person name="Rollins M."/>
            <person name="Thuy-Boun P.S."/>
        </authorList>
    </citation>
    <scope>NUCLEOTIDE SEQUENCE [LARGE SCALE GENOMIC DNA]</scope>
    <source>
        <strain evidence="1">F_SG_1</strain>
        <tissue evidence="1">Salivary glands</tissue>
    </source>
</reference>
<protein>
    <submittedName>
        <fullName evidence="1">Uncharacterized protein</fullName>
    </submittedName>
</protein>
<sequence length="96" mass="10759">MHSETVAMKTTNATSSGLTAEKSPFCLKNKSYLSLEKLCEDSHIPFAFCACALATRKSSTYVKPLRGFLGWQKLAFTQRPTLLEPLPPRRHQFAKP</sequence>
<organism evidence="1 2">
    <name type="scientific">Amblyomma americanum</name>
    <name type="common">Lone star tick</name>
    <dbReference type="NCBI Taxonomy" id="6943"/>
    <lineage>
        <taxon>Eukaryota</taxon>
        <taxon>Metazoa</taxon>
        <taxon>Ecdysozoa</taxon>
        <taxon>Arthropoda</taxon>
        <taxon>Chelicerata</taxon>
        <taxon>Arachnida</taxon>
        <taxon>Acari</taxon>
        <taxon>Parasitiformes</taxon>
        <taxon>Ixodida</taxon>
        <taxon>Ixodoidea</taxon>
        <taxon>Ixodidae</taxon>
        <taxon>Amblyomminae</taxon>
        <taxon>Amblyomma</taxon>
    </lineage>
</organism>